<keyword evidence="11" id="KW-0325">Glycoprotein</keyword>
<dbReference type="Proteomes" id="UP001150217">
    <property type="component" value="Unassembled WGS sequence"/>
</dbReference>
<comment type="caution">
    <text evidence="13">The sequence shown here is derived from an EMBL/GenBank/DDBJ whole genome shotgun (WGS) entry which is preliminary data.</text>
</comment>
<comment type="function">
    <text evidence="1">Required for nuclear membrane fusion during karyogamy.</text>
</comment>
<evidence type="ECO:0000256" key="11">
    <source>
        <dbReference type="ARBA" id="ARBA00023180"/>
    </source>
</evidence>
<keyword evidence="12" id="KW-0539">Nucleus</keyword>
<sequence length="179" mass="20307">RSSDCFHKVAGSIRTRCSELDMNEEERVVAAISMTLCELATAKHHAPPMECDMFSARLRASGPREGFSDEQEEFEADIRGNCVNALSRSAQFWSSYSGYLREVRELHFSYRIPVSPAMLMVGPIIPAQLCFTFQRENDIGRSYSFLYSTGAHLRSLLQTTQRIFSETYHSTKSNSSGWQ</sequence>
<evidence type="ECO:0000256" key="5">
    <source>
        <dbReference type="ARBA" id="ARBA00022459"/>
    </source>
</evidence>
<evidence type="ECO:0000256" key="9">
    <source>
        <dbReference type="ARBA" id="ARBA00022989"/>
    </source>
</evidence>
<dbReference type="PANTHER" id="PTHR28012">
    <property type="entry name" value="NUCLEAR FUSION PROTEIN KAR5"/>
    <property type="match status" value="1"/>
</dbReference>
<evidence type="ECO:0000256" key="12">
    <source>
        <dbReference type="ARBA" id="ARBA00023242"/>
    </source>
</evidence>
<evidence type="ECO:0000256" key="10">
    <source>
        <dbReference type="ARBA" id="ARBA00023136"/>
    </source>
</evidence>
<proteinExistence type="inferred from homology"/>
<dbReference type="EMBL" id="JANVFT010000039">
    <property type="protein sequence ID" value="KAJ4492284.1"/>
    <property type="molecule type" value="Genomic_DNA"/>
</dbReference>
<evidence type="ECO:0000256" key="1">
    <source>
        <dbReference type="ARBA" id="ARBA00003389"/>
    </source>
</evidence>
<feature type="non-terminal residue" evidence="13">
    <location>
        <position position="1"/>
    </location>
</feature>
<keyword evidence="10" id="KW-0472">Membrane</keyword>
<evidence type="ECO:0000313" key="14">
    <source>
        <dbReference type="Proteomes" id="UP001150217"/>
    </source>
</evidence>
<evidence type="ECO:0000256" key="6">
    <source>
        <dbReference type="ARBA" id="ARBA00022692"/>
    </source>
</evidence>
<evidence type="ECO:0000256" key="8">
    <source>
        <dbReference type="ARBA" id="ARBA00022824"/>
    </source>
</evidence>
<dbReference type="PANTHER" id="PTHR28012:SF1">
    <property type="entry name" value="NUCLEAR FUSION PROTEIN KAR5"/>
    <property type="match status" value="1"/>
</dbReference>
<evidence type="ECO:0000256" key="3">
    <source>
        <dbReference type="ARBA" id="ARBA00004586"/>
    </source>
</evidence>
<evidence type="ECO:0000313" key="13">
    <source>
        <dbReference type="EMBL" id="KAJ4492284.1"/>
    </source>
</evidence>
<dbReference type="InterPro" id="IPR007292">
    <property type="entry name" value="Nuclear_fusion_Kar5"/>
</dbReference>
<name>A0ABQ8VF68_9AGAR</name>
<comment type="subcellular location">
    <subcellularLocation>
        <location evidence="3">Endoplasmic reticulum membrane</location>
    </subcellularLocation>
    <subcellularLocation>
        <location evidence="2">Nucleus membrane</location>
    </subcellularLocation>
</comment>
<evidence type="ECO:0000256" key="7">
    <source>
        <dbReference type="ARBA" id="ARBA00022729"/>
    </source>
</evidence>
<gene>
    <name evidence="13" type="ORF">C8R41DRAFT_765595</name>
</gene>
<keyword evidence="14" id="KW-1185">Reference proteome</keyword>
<keyword evidence="6" id="KW-0812">Transmembrane</keyword>
<organism evidence="13 14">
    <name type="scientific">Lentinula lateritia</name>
    <dbReference type="NCBI Taxonomy" id="40482"/>
    <lineage>
        <taxon>Eukaryota</taxon>
        <taxon>Fungi</taxon>
        <taxon>Dikarya</taxon>
        <taxon>Basidiomycota</taxon>
        <taxon>Agaricomycotina</taxon>
        <taxon>Agaricomycetes</taxon>
        <taxon>Agaricomycetidae</taxon>
        <taxon>Agaricales</taxon>
        <taxon>Marasmiineae</taxon>
        <taxon>Omphalotaceae</taxon>
        <taxon>Lentinula</taxon>
    </lineage>
</organism>
<keyword evidence="8" id="KW-0256">Endoplasmic reticulum</keyword>
<evidence type="ECO:0000256" key="2">
    <source>
        <dbReference type="ARBA" id="ARBA00004126"/>
    </source>
</evidence>
<evidence type="ECO:0000256" key="4">
    <source>
        <dbReference type="ARBA" id="ARBA00010473"/>
    </source>
</evidence>
<protein>
    <submittedName>
        <fullName evidence="13">Uncharacterized protein</fullName>
    </submittedName>
</protein>
<accession>A0ABQ8VF68</accession>
<keyword evidence="7" id="KW-0732">Signal</keyword>
<comment type="similarity">
    <text evidence="4">Belongs to the KAR5 family.</text>
</comment>
<keyword evidence="9" id="KW-1133">Transmembrane helix</keyword>
<reference evidence="13" key="1">
    <citation type="submission" date="2022-08" db="EMBL/GenBank/DDBJ databases">
        <title>A Global Phylogenomic Analysis of the Shiitake Genus Lentinula.</title>
        <authorList>
            <consortium name="DOE Joint Genome Institute"/>
            <person name="Sierra-Patev S."/>
            <person name="Min B."/>
            <person name="Naranjo-Ortiz M."/>
            <person name="Looney B."/>
            <person name="Konkel Z."/>
            <person name="Slot J.C."/>
            <person name="Sakamoto Y."/>
            <person name="Steenwyk J.L."/>
            <person name="Rokas A."/>
            <person name="Carro J."/>
            <person name="Camarero S."/>
            <person name="Ferreira P."/>
            <person name="Molpeceres G."/>
            <person name="Ruiz-Duenas F.J."/>
            <person name="Serrano A."/>
            <person name="Henrissat B."/>
            <person name="Drula E."/>
            <person name="Hughes K.W."/>
            <person name="Mata J.L."/>
            <person name="Ishikawa N.K."/>
            <person name="Vargas-Isla R."/>
            <person name="Ushijima S."/>
            <person name="Smith C.A."/>
            <person name="Ahrendt S."/>
            <person name="Andreopoulos W."/>
            <person name="He G."/>
            <person name="Labutti K."/>
            <person name="Lipzen A."/>
            <person name="Ng V."/>
            <person name="Riley R."/>
            <person name="Sandor L."/>
            <person name="Barry K."/>
            <person name="Martinez A.T."/>
            <person name="Xiao Y."/>
            <person name="Gibbons J.G."/>
            <person name="Terashima K."/>
            <person name="Grigoriev I.V."/>
            <person name="Hibbett D.S."/>
        </authorList>
    </citation>
    <scope>NUCLEOTIDE SEQUENCE</scope>
    <source>
        <strain evidence="13">RHP3577 ss4</strain>
    </source>
</reference>
<keyword evidence="5" id="KW-0415">Karyogamy</keyword>